<keyword evidence="3" id="KW-0804">Transcription</keyword>
<sequence>MFFCCDSPQILEVEFFFSEPDYMSPNGDSCYRTTNQGFYKSTGKPRGIEDELSKAVIGEKRYMPFYEGRAPEHKLTEYVLHQFSLTKTELAKLAPNREFVLNHLTIKKGSTKARNPKPNYKKRKYDSNCDKLAEHGIPGYITSNYKDDQAAAAANMIPDPEEHLADEDVLLGSENRNECAESESANGSRLINNNDSSTLAVGSPGGCFPSGYGNVAAYDPFREVSFQPEGNLISPFHPSSLRDIPLRSPVHTGLPGDVYCGDLVSPNCLQIVYSLTHRTHIPQYQPASIHVHTREVLREESDCKAVSQDKVRDAAEYCFALHLQTKSWKHTKTNKITAIKPTFCFTIIML</sequence>
<dbReference type="EMBL" id="AP019298">
    <property type="protein sequence ID" value="BBG97737.1"/>
    <property type="molecule type" value="Genomic_DNA"/>
</dbReference>
<dbReference type="PROSITE" id="PS51005">
    <property type="entry name" value="NAC"/>
    <property type="match status" value="1"/>
</dbReference>
<dbReference type="PANTHER" id="PTHR31744">
    <property type="entry name" value="PROTEIN CUP-SHAPED COTYLEDON 2-RELATED"/>
    <property type="match status" value="1"/>
</dbReference>
<keyword evidence="4" id="KW-0539">Nucleus</keyword>
<evidence type="ECO:0000313" key="6">
    <source>
        <dbReference type="EMBL" id="BBG97737.1"/>
    </source>
</evidence>
<keyword evidence="1" id="KW-0805">Transcription regulation</keyword>
<evidence type="ECO:0000256" key="3">
    <source>
        <dbReference type="ARBA" id="ARBA00023163"/>
    </source>
</evidence>
<name>A0A4Y1R0X2_PRUDU</name>
<evidence type="ECO:0000256" key="1">
    <source>
        <dbReference type="ARBA" id="ARBA00023015"/>
    </source>
</evidence>
<gene>
    <name evidence="6" type="ORF">Prudu_006956</name>
</gene>
<dbReference type="Pfam" id="PF02365">
    <property type="entry name" value="NAM"/>
    <property type="match status" value="1"/>
</dbReference>
<dbReference type="GO" id="GO:0003677">
    <property type="term" value="F:DNA binding"/>
    <property type="evidence" value="ECO:0007669"/>
    <property type="project" value="UniProtKB-KW"/>
</dbReference>
<organism evidence="6">
    <name type="scientific">Prunus dulcis</name>
    <name type="common">Almond</name>
    <name type="synonym">Amygdalus dulcis</name>
    <dbReference type="NCBI Taxonomy" id="3755"/>
    <lineage>
        <taxon>Eukaryota</taxon>
        <taxon>Viridiplantae</taxon>
        <taxon>Streptophyta</taxon>
        <taxon>Embryophyta</taxon>
        <taxon>Tracheophyta</taxon>
        <taxon>Spermatophyta</taxon>
        <taxon>Magnoliopsida</taxon>
        <taxon>eudicotyledons</taxon>
        <taxon>Gunneridae</taxon>
        <taxon>Pentapetalae</taxon>
        <taxon>rosids</taxon>
        <taxon>fabids</taxon>
        <taxon>Rosales</taxon>
        <taxon>Rosaceae</taxon>
        <taxon>Amygdaloideae</taxon>
        <taxon>Amygdaleae</taxon>
        <taxon>Prunus</taxon>
    </lineage>
</organism>
<feature type="domain" description="NAC" evidence="5">
    <location>
        <begin position="1"/>
        <end position="107"/>
    </location>
</feature>
<dbReference type="SUPFAM" id="SSF101941">
    <property type="entry name" value="NAC domain"/>
    <property type="match status" value="1"/>
</dbReference>
<reference evidence="6" key="1">
    <citation type="journal article" date="2019" name="Science">
        <title>Mutation of a bHLH transcription factor allowed almond domestication.</title>
        <authorList>
            <person name="Sanchez-Perez R."/>
            <person name="Pavan S."/>
            <person name="Mazzeo R."/>
            <person name="Moldovan C."/>
            <person name="Aiese Cigliano R."/>
            <person name="Del Cueto J."/>
            <person name="Ricciardi F."/>
            <person name="Lotti C."/>
            <person name="Ricciardi L."/>
            <person name="Dicenta F."/>
            <person name="Lopez-Marques R.L."/>
            <person name="Lindberg Moller B."/>
        </authorList>
    </citation>
    <scope>NUCLEOTIDE SEQUENCE</scope>
</reference>
<evidence type="ECO:0000259" key="5">
    <source>
        <dbReference type="PROSITE" id="PS51005"/>
    </source>
</evidence>
<accession>A0A4Y1R0X2</accession>
<dbReference type="InterPro" id="IPR036093">
    <property type="entry name" value="NAC_dom_sf"/>
</dbReference>
<evidence type="ECO:0000256" key="2">
    <source>
        <dbReference type="ARBA" id="ARBA00023125"/>
    </source>
</evidence>
<dbReference type="GO" id="GO:0006355">
    <property type="term" value="P:regulation of DNA-templated transcription"/>
    <property type="evidence" value="ECO:0007669"/>
    <property type="project" value="InterPro"/>
</dbReference>
<dbReference type="AlphaFoldDB" id="A0A4Y1R0X2"/>
<dbReference type="InterPro" id="IPR003441">
    <property type="entry name" value="NAC-dom"/>
</dbReference>
<evidence type="ECO:0000256" key="4">
    <source>
        <dbReference type="ARBA" id="ARBA00023242"/>
    </source>
</evidence>
<protein>
    <submittedName>
        <fullName evidence="6">NAC domain containing protein 86</fullName>
    </submittedName>
</protein>
<dbReference type="Gene3D" id="2.170.150.80">
    <property type="entry name" value="NAC domain"/>
    <property type="match status" value="1"/>
</dbReference>
<proteinExistence type="predicted"/>
<keyword evidence="2" id="KW-0238">DNA-binding</keyword>